<name>A0A8H2VFI4_9SACH</name>
<reference evidence="1 2" key="1">
    <citation type="submission" date="2020-05" db="EMBL/GenBank/DDBJ databases">
        <authorList>
            <person name="Casaregola S."/>
            <person name="Devillers H."/>
            <person name="Grondin C."/>
        </authorList>
    </citation>
    <scope>NUCLEOTIDE SEQUENCE [LARGE SCALE GENOMIC DNA]</scope>
    <source>
        <strain evidence="1 2">CLIB 1767</strain>
    </source>
</reference>
<evidence type="ECO:0000313" key="2">
    <source>
        <dbReference type="Proteomes" id="UP000644660"/>
    </source>
</evidence>
<dbReference type="RefSeq" id="XP_041406421.1">
    <property type="nucleotide sequence ID" value="XM_041550487.1"/>
</dbReference>
<dbReference type="GO" id="GO:0071008">
    <property type="term" value="C:U2-type post-mRNA release spliceosomal complex"/>
    <property type="evidence" value="ECO:0007669"/>
    <property type="project" value="InterPro"/>
</dbReference>
<sequence>MNFRKRNKIKLPISSSDESNVKLGVNKIKPSLNFSEDESLDDFDDLPSLKMKKGARKYSPFPTTTNTQDTNKLIVSNVNLATTDNRDSYDSIYKSKNVNGTVLNLEDETELNDIEQKDTGDITSSNILSTSKIEEIKSKKENIRRKLLQSQDIEKGTPTERDYAKLLSSEERLDLLDTYKDNGGTAKANEYKDTKNTEDYTDNIVDDGKLALTKNEILLEKQKRKDLIEQAINENDNDSISDIWEKNIMQQGSLGNDSFKYNKKVRRPVLWKDTADFEGDSFIEMELSKSRIKLKTKQLQCHSLQKERTALIQKGKSLINEIIQ</sequence>
<protein>
    <submittedName>
        <fullName evidence="1">Similar to Saccharomyces cerevisiae YKR022C NTR2 Essential protein that forms a dimer with Ntr1p</fullName>
    </submittedName>
</protein>
<proteinExistence type="predicted"/>
<organism evidence="1 2">
    <name type="scientific">Maudiozyma barnettii</name>
    <dbReference type="NCBI Taxonomy" id="61262"/>
    <lineage>
        <taxon>Eukaryota</taxon>
        <taxon>Fungi</taxon>
        <taxon>Dikarya</taxon>
        <taxon>Ascomycota</taxon>
        <taxon>Saccharomycotina</taxon>
        <taxon>Saccharomycetes</taxon>
        <taxon>Saccharomycetales</taxon>
        <taxon>Saccharomycetaceae</taxon>
        <taxon>Maudiozyma</taxon>
    </lineage>
</organism>
<dbReference type="Pfam" id="PF15458">
    <property type="entry name" value="NTR2"/>
    <property type="match status" value="1"/>
</dbReference>
<gene>
    <name evidence="1" type="ORF">KABA2_04S09438</name>
</gene>
<dbReference type="AlphaFoldDB" id="A0A8H2VFI4"/>
<accession>A0A8H2VFI4</accession>
<dbReference type="GO" id="GO:0000390">
    <property type="term" value="P:spliceosomal complex disassembly"/>
    <property type="evidence" value="ECO:0007669"/>
    <property type="project" value="InterPro"/>
</dbReference>
<dbReference type="EMBL" id="CAEFZW010000004">
    <property type="protein sequence ID" value="CAB4254577.1"/>
    <property type="molecule type" value="Genomic_DNA"/>
</dbReference>
<dbReference type="Proteomes" id="UP000644660">
    <property type="component" value="Unassembled WGS sequence"/>
</dbReference>
<dbReference type="OrthoDB" id="4067234at2759"/>
<keyword evidence="2" id="KW-1185">Reference proteome</keyword>
<evidence type="ECO:0000313" key="1">
    <source>
        <dbReference type="EMBL" id="CAB4254577.1"/>
    </source>
</evidence>
<dbReference type="GeneID" id="64857576"/>
<comment type="caution">
    <text evidence="1">The sequence shown here is derived from an EMBL/GenBank/DDBJ whole genome shotgun (WGS) entry which is preliminary data.</text>
</comment>
<dbReference type="InterPro" id="IPR028211">
    <property type="entry name" value="Ntr2"/>
</dbReference>